<dbReference type="PANTHER" id="PTHR10909">
    <property type="entry name" value="ELECTRON TRANSPORT OXIDOREDUCTASE"/>
    <property type="match status" value="1"/>
</dbReference>
<organism evidence="2 3">
    <name type="scientific">Gymnopilus dilepis</name>
    <dbReference type="NCBI Taxonomy" id="231916"/>
    <lineage>
        <taxon>Eukaryota</taxon>
        <taxon>Fungi</taxon>
        <taxon>Dikarya</taxon>
        <taxon>Basidiomycota</taxon>
        <taxon>Agaricomycotina</taxon>
        <taxon>Agaricomycetes</taxon>
        <taxon>Agaricomycetidae</taxon>
        <taxon>Agaricales</taxon>
        <taxon>Agaricineae</taxon>
        <taxon>Hymenogastraceae</taxon>
        <taxon>Gymnopilus</taxon>
    </lineage>
</organism>
<dbReference type="InterPro" id="IPR036250">
    <property type="entry name" value="AcylCo_DH-like_C"/>
</dbReference>
<dbReference type="InterPro" id="IPR009100">
    <property type="entry name" value="AcylCoA_DH/oxidase_NM_dom_sf"/>
</dbReference>
<dbReference type="OrthoDB" id="538336at2759"/>
<dbReference type="InterPro" id="IPR046373">
    <property type="entry name" value="Acyl-CoA_Oxase/DH_mid-dom_sf"/>
</dbReference>
<dbReference type="Proteomes" id="UP000284706">
    <property type="component" value="Unassembled WGS sequence"/>
</dbReference>
<evidence type="ECO:0000313" key="3">
    <source>
        <dbReference type="Proteomes" id="UP000284706"/>
    </source>
</evidence>
<dbReference type="InParanoid" id="A0A409XZL3"/>
<comment type="caution">
    <text evidence="2">The sequence shown here is derived from an EMBL/GenBank/DDBJ whole genome shotgun (WGS) entry which is preliminary data.</text>
</comment>
<sequence length="575" mass="63342">MAGPHGQVVPQALHRSQALIGSPIWRIKPQLLPACERARLSYDRAKSIGLAYSITKDDLLNLSQKFWDLHTDPITPVDGAATTLLTIQYNLAAGTITQFSEGRPDLDAVIDDLLQFRKIGQFMLTEVGHGLDVANLETVATRLPSGEFILTSPTPSAAKYMPPTIPMGVPTIAVVFARLFVSREDYGIRPFLVPLNDGQQMCEGVTARLLPYRELASPVNHSITAFKNVRLPSTALLGPLEKSDFPHLSFLQSIWRIAVGSLALGSVAVPVTKIHTMIGASYSLRRCVGDAERRVPLLHFRTQQIPVLTAIAQSYVLEAFQKWAVERFRDADEDLRVRHGIATCYKAVAVQFAQSIAMNISERCGAQGLHSFNMMTRLHAEVRGISIAEGDILVVAIRLATELLLGRYELPATANSSSLLALHENGLLERCREVISRGTDHRAPGVTKSVLPYCQRIVEAIGHRMAYDAAVSVGLSQGLIDLFVASIVQLDQAWYSENVGFNTLQQEDLQGKALDAILPHVEDLIRAFSVDRYVSAPIVSDKAWDTFVDDLEVFGGRSRVSHVLEDAYEFPRPHL</sequence>
<evidence type="ECO:0000313" key="2">
    <source>
        <dbReference type="EMBL" id="PPQ96196.1"/>
    </source>
</evidence>
<name>A0A409XZL3_9AGAR</name>
<dbReference type="GO" id="GO:0071949">
    <property type="term" value="F:FAD binding"/>
    <property type="evidence" value="ECO:0007669"/>
    <property type="project" value="InterPro"/>
</dbReference>
<dbReference type="GO" id="GO:0005504">
    <property type="term" value="F:fatty acid binding"/>
    <property type="evidence" value="ECO:0007669"/>
    <property type="project" value="TreeGrafter"/>
</dbReference>
<proteinExistence type="predicted"/>
<dbReference type="GO" id="GO:0005777">
    <property type="term" value="C:peroxisome"/>
    <property type="evidence" value="ECO:0007669"/>
    <property type="project" value="InterPro"/>
</dbReference>
<dbReference type="PANTHER" id="PTHR10909:SF382">
    <property type="entry name" value="ACYL-COENZYME A OXIDASE"/>
    <property type="match status" value="1"/>
</dbReference>
<accession>A0A409XZL3</accession>
<keyword evidence="3" id="KW-1185">Reference proteome</keyword>
<protein>
    <recommendedName>
        <fullName evidence="1">Acyl-CoA oxidase C-alpha1 domain-containing protein</fullName>
    </recommendedName>
</protein>
<evidence type="ECO:0000259" key="1">
    <source>
        <dbReference type="Pfam" id="PF22924"/>
    </source>
</evidence>
<dbReference type="InterPro" id="IPR012258">
    <property type="entry name" value="Acyl-CoA_oxidase"/>
</dbReference>
<dbReference type="STRING" id="231916.A0A409XZL3"/>
<dbReference type="SUPFAM" id="SSF47203">
    <property type="entry name" value="Acyl-CoA dehydrogenase C-terminal domain-like"/>
    <property type="match status" value="1"/>
</dbReference>
<dbReference type="InterPro" id="IPR055060">
    <property type="entry name" value="ACOX_C_alpha1"/>
</dbReference>
<gene>
    <name evidence="2" type="ORF">CVT26_005507</name>
</gene>
<reference evidence="2 3" key="1">
    <citation type="journal article" date="2018" name="Evol. Lett.">
        <title>Horizontal gene cluster transfer increased hallucinogenic mushroom diversity.</title>
        <authorList>
            <person name="Reynolds H.T."/>
            <person name="Vijayakumar V."/>
            <person name="Gluck-Thaler E."/>
            <person name="Korotkin H.B."/>
            <person name="Matheny P.B."/>
            <person name="Slot J.C."/>
        </authorList>
    </citation>
    <scope>NUCLEOTIDE SEQUENCE [LARGE SCALE GENOMIC DNA]</scope>
    <source>
        <strain evidence="2 3">SRW20</strain>
    </source>
</reference>
<dbReference type="GO" id="GO:0033540">
    <property type="term" value="P:fatty acid beta-oxidation using acyl-CoA oxidase"/>
    <property type="evidence" value="ECO:0007669"/>
    <property type="project" value="TreeGrafter"/>
</dbReference>
<dbReference type="Gene3D" id="1.20.140.10">
    <property type="entry name" value="Butyryl-CoA Dehydrogenase, subunit A, domain 3"/>
    <property type="match status" value="1"/>
</dbReference>
<dbReference type="EMBL" id="NHYE01001389">
    <property type="protein sequence ID" value="PPQ96196.1"/>
    <property type="molecule type" value="Genomic_DNA"/>
</dbReference>
<feature type="domain" description="Acyl-CoA oxidase C-alpha1" evidence="1">
    <location>
        <begin position="275"/>
        <end position="403"/>
    </location>
</feature>
<dbReference type="SUPFAM" id="SSF56645">
    <property type="entry name" value="Acyl-CoA dehydrogenase NM domain-like"/>
    <property type="match status" value="1"/>
</dbReference>
<dbReference type="Gene3D" id="2.40.110.10">
    <property type="entry name" value="Butyryl-CoA Dehydrogenase, subunit A, domain 2"/>
    <property type="match status" value="1"/>
</dbReference>
<dbReference type="AlphaFoldDB" id="A0A409XZL3"/>
<dbReference type="GO" id="GO:0003997">
    <property type="term" value="F:acyl-CoA oxidase activity"/>
    <property type="evidence" value="ECO:0007669"/>
    <property type="project" value="InterPro"/>
</dbReference>
<dbReference type="GO" id="GO:0055088">
    <property type="term" value="P:lipid homeostasis"/>
    <property type="evidence" value="ECO:0007669"/>
    <property type="project" value="TreeGrafter"/>
</dbReference>
<dbReference type="Pfam" id="PF22924">
    <property type="entry name" value="ACOX_C_alpha1"/>
    <property type="match status" value="1"/>
</dbReference>